<keyword evidence="2" id="KW-1185">Reference proteome</keyword>
<dbReference type="Proteomes" id="UP001215151">
    <property type="component" value="Unassembled WGS sequence"/>
</dbReference>
<name>A0AAD7TGH2_9APHY</name>
<evidence type="ECO:0000313" key="1">
    <source>
        <dbReference type="EMBL" id="KAJ8456629.1"/>
    </source>
</evidence>
<dbReference type="AlphaFoldDB" id="A0AAD7TGH2"/>
<gene>
    <name evidence="1" type="ORF">ONZ51_g12004</name>
</gene>
<evidence type="ECO:0000313" key="2">
    <source>
        <dbReference type="Proteomes" id="UP001215151"/>
    </source>
</evidence>
<dbReference type="EMBL" id="JAPEVG010000652">
    <property type="protein sequence ID" value="KAJ8456629.1"/>
    <property type="molecule type" value="Genomic_DNA"/>
</dbReference>
<sequence>MALVPSPTRSRQRAWLADSARSLPDWREVRINTLDGVQSFVMMACYNRRIGLVVEDITISLPSGEGYPAQVLRAALGLIPNIECLVLNLPSESPITLLNQFSFTNLRIFSTNLPHRGLASFLYAHTLLTALILGSCGRSTTCLLQGLELRALESLQCPARCFIGIIAGPLVTATVNLTRLTSMSSLAIQNISSPRLHTLTVDHFSNDYDVLSRVATAVPNLRKLKLNEKPTSERGDGRHHRPWNDLRAWHHTLLQLPYLEELFMRTLISVAAPTSTERDVVIGWAEGVGQRAIAHPKLYHIALMQKNVSGEHQLSHWFKKGVRGTEIWTLVSIAGVGRHETFTL</sequence>
<accession>A0AAD7TGH2</accession>
<proteinExistence type="predicted"/>
<comment type="caution">
    <text evidence="1">The sequence shown here is derived from an EMBL/GenBank/DDBJ whole genome shotgun (WGS) entry which is preliminary data.</text>
</comment>
<protein>
    <submittedName>
        <fullName evidence="1">Uncharacterized protein</fullName>
    </submittedName>
</protein>
<reference evidence="1" key="1">
    <citation type="submission" date="2022-11" db="EMBL/GenBank/DDBJ databases">
        <title>Genome Sequence of Cubamyces cubensis.</title>
        <authorList>
            <person name="Buettner E."/>
        </authorList>
    </citation>
    <scope>NUCLEOTIDE SEQUENCE</scope>
    <source>
        <strain evidence="1">MPL-01</strain>
    </source>
</reference>
<organism evidence="1 2">
    <name type="scientific">Trametes cubensis</name>
    <dbReference type="NCBI Taxonomy" id="1111947"/>
    <lineage>
        <taxon>Eukaryota</taxon>
        <taxon>Fungi</taxon>
        <taxon>Dikarya</taxon>
        <taxon>Basidiomycota</taxon>
        <taxon>Agaricomycotina</taxon>
        <taxon>Agaricomycetes</taxon>
        <taxon>Polyporales</taxon>
        <taxon>Polyporaceae</taxon>
        <taxon>Trametes</taxon>
    </lineage>
</organism>